<sequence length="225" mass="24895">MNDAQKNDFTKHILSHHVPQNSPPRKIEKLFDAFLTWVGQATSENPISRELEATIIYVNRKAVVKEALLSEIPVYHVTSLPGSTVSTSADPDTRIPRKHIEILDTAQLRFDLPPDQSSIFRDSVTNEIIAVVIRDACTNADAVAFVDDAVEKAIQTRVTIRKEDAGTLALMGYSLGARSARNFDWVRNVIRKTIPTSPRTQESPPKAPEARVATRRSARLAASAS</sequence>
<feature type="region of interest" description="Disordered" evidence="1">
    <location>
        <begin position="195"/>
        <end position="225"/>
    </location>
</feature>
<evidence type="ECO:0000256" key="1">
    <source>
        <dbReference type="SAM" id="MobiDB-lite"/>
    </source>
</evidence>
<evidence type="ECO:0000313" key="2">
    <source>
        <dbReference type="EMBL" id="KAJ3572580.1"/>
    </source>
</evidence>
<name>A0AAD5VXC1_9AGAR</name>
<protein>
    <submittedName>
        <fullName evidence="2">Uncharacterized protein</fullName>
    </submittedName>
</protein>
<dbReference type="EMBL" id="JANIEX010000137">
    <property type="protein sequence ID" value="KAJ3572580.1"/>
    <property type="molecule type" value="Genomic_DNA"/>
</dbReference>
<evidence type="ECO:0000313" key="3">
    <source>
        <dbReference type="Proteomes" id="UP001213000"/>
    </source>
</evidence>
<dbReference type="Proteomes" id="UP001213000">
    <property type="component" value="Unassembled WGS sequence"/>
</dbReference>
<keyword evidence="3" id="KW-1185">Reference proteome</keyword>
<reference evidence="2" key="1">
    <citation type="submission" date="2022-07" db="EMBL/GenBank/DDBJ databases">
        <title>Genome Sequence of Leucocoprinus birnbaumii.</title>
        <authorList>
            <person name="Buettner E."/>
        </authorList>
    </citation>
    <scope>NUCLEOTIDE SEQUENCE</scope>
    <source>
        <strain evidence="2">VT141</strain>
    </source>
</reference>
<accession>A0AAD5VXC1</accession>
<proteinExistence type="predicted"/>
<gene>
    <name evidence="2" type="ORF">NP233_g2996</name>
</gene>
<organism evidence="2 3">
    <name type="scientific">Leucocoprinus birnbaumii</name>
    <dbReference type="NCBI Taxonomy" id="56174"/>
    <lineage>
        <taxon>Eukaryota</taxon>
        <taxon>Fungi</taxon>
        <taxon>Dikarya</taxon>
        <taxon>Basidiomycota</taxon>
        <taxon>Agaricomycotina</taxon>
        <taxon>Agaricomycetes</taxon>
        <taxon>Agaricomycetidae</taxon>
        <taxon>Agaricales</taxon>
        <taxon>Agaricineae</taxon>
        <taxon>Agaricaceae</taxon>
        <taxon>Leucocoprinus</taxon>
    </lineage>
</organism>
<dbReference type="AlphaFoldDB" id="A0AAD5VXC1"/>
<comment type="caution">
    <text evidence="2">The sequence shown here is derived from an EMBL/GenBank/DDBJ whole genome shotgun (WGS) entry which is preliminary data.</text>
</comment>
<feature type="region of interest" description="Disordered" evidence="1">
    <location>
        <begin position="1"/>
        <end position="21"/>
    </location>
</feature>
<feature type="compositionally biased region" description="Basic and acidic residues" evidence="1">
    <location>
        <begin position="1"/>
        <end position="11"/>
    </location>
</feature>